<evidence type="ECO:0000259" key="1">
    <source>
        <dbReference type="PROSITE" id="PS50995"/>
    </source>
</evidence>
<dbReference type="SMART" id="SM00347">
    <property type="entry name" value="HTH_MARR"/>
    <property type="match status" value="1"/>
</dbReference>
<accession>E3J1I3</accession>
<dbReference type="AlphaFoldDB" id="E3J1I3"/>
<proteinExistence type="predicted"/>
<evidence type="ECO:0000313" key="2">
    <source>
        <dbReference type="EMBL" id="ADP81651.1"/>
    </source>
</evidence>
<dbReference type="OrthoDB" id="8635520at2"/>
<dbReference type="RefSeq" id="WP_013424769.1">
    <property type="nucleotide sequence ID" value="NC_014666.1"/>
</dbReference>
<dbReference type="GO" id="GO:0003700">
    <property type="term" value="F:DNA-binding transcription factor activity"/>
    <property type="evidence" value="ECO:0007669"/>
    <property type="project" value="InterPro"/>
</dbReference>
<dbReference type="PROSITE" id="PS50995">
    <property type="entry name" value="HTH_MARR_2"/>
    <property type="match status" value="1"/>
</dbReference>
<dbReference type="EMBL" id="CP002299">
    <property type="protein sequence ID" value="ADP81651.1"/>
    <property type="molecule type" value="Genomic_DNA"/>
</dbReference>
<dbReference type="InterPro" id="IPR039422">
    <property type="entry name" value="MarR/SlyA-like"/>
</dbReference>
<feature type="domain" description="HTH marR-type" evidence="1">
    <location>
        <begin position="33"/>
        <end position="169"/>
    </location>
</feature>
<name>E3J1I3_PSEI1</name>
<dbReference type="Pfam" id="PF12802">
    <property type="entry name" value="MarR_2"/>
    <property type="match status" value="1"/>
</dbReference>
<dbReference type="InterPro" id="IPR036390">
    <property type="entry name" value="WH_DNA-bd_sf"/>
</dbReference>
<organism evidence="2 3">
    <name type="scientific">Pseudofrankia inefficax (strain DSM 45817 / CECT 9037 / DDB 130130 / EuI1c)</name>
    <name type="common">Frankia inefficax</name>
    <dbReference type="NCBI Taxonomy" id="298654"/>
    <lineage>
        <taxon>Bacteria</taxon>
        <taxon>Bacillati</taxon>
        <taxon>Actinomycetota</taxon>
        <taxon>Actinomycetes</taxon>
        <taxon>Frankiales</taxon>
        <taxon>Frankiaceae</taxon>
        <taxon>Pseudofrankia</taxon>
    </lineage>
</organism>
<dbReference type="PRINTS" id="PR00598">
    <property type="entry name" value="HTHMARR"/>
</dbReference>
<dbReference type="eggNOG" id="COG1846">
    <property type="taxonomic scope" value="Bacteria"/>
</dbReference>
<dbReference type="PANTHER" id="PTHR33164">
    <property type="entry name" value="TRANSCRIPTIONAL REGULATOR, MARR FAMILY"/>
    <property type="match status" value="1"/>
</dbReference>
<reference evidence="2 3" key="1">
    <citation type="submission" date="2010-10" db="EMBL/GenBank/DDBJ databases">
        <title>Complete sequence of Frankia sp. EuI1c.</title>
        <authorList>
            <consortium name="US DOE Joint Genome Institute"/>
            <person name="Lucas S."/>
            <person name="Copeland A."/>
            <person name="Lapidus A."/>
            <person name="Cheng J.-F."/>
            <person name="Bruce D."/>
            <person name="Goodwin L."/>
            <person name="Pitluck S."/>
            <person name="Chertkov O."/>
            <person name="Detter J.C."/>
            <person name="Han C."/>
            <person name="Tapia R."/>
            <person name="Land M."/>
            <person name="Hauser L."/>
            <person name="Jeffries C."/>
            <person name="Kyrpides N."/>
            <person name="Ivanova N."/>
            <person name="Mikhailova N."/>
            <person name="Beauchemin N."/>
            <person name="Sen A."/>
            <person name="Sur S.A."/>
            <person name="Gtari M."/>
            <person name="Wall L."/>
            <person name="Tisa L."/>
            <person name="Woyke T."/>
        </authorList>
    </citation>
    <scope>NUCLEOTIDE SEQUENCE [LARGE SCALE GENOMIC DNA]</scope>
    <source>
        <strain evidence="3">DSM 45817 / CECT 9037 / EuI1c</strain>
    </source>
</reference>
<dbReference type="KEGG" id="fri:FraEuI1c_3644"/>
<dbReference type="HOGENOM" id="CLU_083287_4_2_11"/>
<dbReference type="InterPro" id="IPR000835">
    <property type="entry name" value="HTH_MarR-typ"/>
</dbReference>
<gene>
    <name evidence="2" type="ordered locus">FraEuI1c_3644</name>
</gene>
<dbReference type="PANTHER" id="PTHR33164:SF43">
    <property type="entry name" value="HTH-TYPE TRANSCRIPTIONAL REPRESSOR YETL"/>
    <property type="match status" value="1"/>
</dbReference>
<dbReference type="SUPFAM" id="SSF46785">
    <property type="entry name" value="Winged helix' DNA-binding domain"/>
    <property type="match status" value="1"/>
</dbReference>
<dbReference type="STRING" id="298654.FraEuI1c_3644"/>
<dbReference type="InParanoid" id="E3J1I3"/>
<protein>
    <submittedName>
        <fullName evidence="2">Transcriptional regulator, MarR family</fullName>
    </submittedName>
</protein>
<dbReference type="Gene3D" id="1.10.10.10">
    <property type="entry name" value="Winged helix-like DNA-binding domain superfamily/Winged helix DNA-binding domain"/>
    <property type="match status" value="1"/>
</dbReference>
<keyword evidence="3" id="KW-1185">Reference proteome</keyword>
<dbReference type="InterPro" id="IPR036388">
    <property type="entry name" value="WH-like_DNA-bd_sf"/>
</dbReference>
<dbReference type="GO" id="GO:0006950">
    <property type="term" value="P:response to stress"/>
    <property type="evidence" value="ECO:0007669"/>
    <property type="project" value="TreeGrafter"/>
</dbReference>
<evidence type="ECO:0000313" key="3">
    <source>
        <dbReference type="Proteomes" id="UP000002484"/>
    </source>
</evidence>
<dbReference type="Proteomes" id="UP000002484">
    <property type="component" value="Chromosome"/>
</dbReference>
<sequence length="197" mass="20970">MAQLTGAGADEALNGPCAAEPDCPPANVDALVTDDMARDLGWLVGQIQHGYLAAASAAVDSVPGGLRGLYVLGASLCGRAPNQIEVARRFGIDRTVMVHLIDQMEDAGLVERRPDPADRRARMIVGTDHGRAAYDAAQDRLRLVEDHILAPLAEDERGSFASMARRVVEHLVSIDPTQAESACQRASGELDKHAPLT</sequence>